<gene>
    <name evidence="12" type="ORF">DXC78_05945</name>
    <name evidence="11" type="ORF">HF861_04830</name>
</gene>
<dbReference type="GO" id="GO:0005886">
    <property type="term" value="C:plasma membrane"/>
    <property type="evidence" value="ECO:0007669"/>
    <property type="project" value="UniProtKB-SubCell"/>
</dbReference>
<dbReference type="PROSITE" id="PS51012">
    <property type="entry name" value="ABC_TM2"/>
    <property type="match status" value="1"/>
</dbReference>
<dbReference type="Proteomes" id="UP000260721">
    <property type="component" value="Unassembled WGS sequence"/>
</dbReference>
<evidence type="ECO:0000313" key="13">
    <source>
        <dbReference type="Proteomes" id="UP000260721"/>
    </source>
</evidence>
<evidence type="ECO:0000313" key="11">
    <source>
        <dbReference type="EMBL" id="NME44207.1"/>
    </source>
</evidence>
<feature type="transmembrane region" description="Helical" evidence="9">
    <location>
        <begin position="232"/>
        <end position="250"/>
    </location>
</feature>
<dbReference type="AlphaFoldDB" id="A0A3E3E521"/>
<evidence type="ECO:0000256" key="2">
    <source>
        <dbReference type="ARBA" id="ARBA00007783"/>
    </source>
</evidence>
<dbReference type="EMBL" id="JABAFR010000009">
    <property type="protein sequence ID" value="NME44207.1"/>
    <property type="molecule type" value="Genomic_DNA"/>
</dbReference>
<keyword evidence="7 9" id="KW-1133">Transmembrane helix</keyword>
<dbReference type="RefSeq" id="WP_117446175.1">
    <property type="nucleotide sequence ID" value="NZ_CALEXM010000006.1"/>
</dbReference>
<reference evidence="12 13" key="1">
    <citation type="submission" date="2018-08" db="EMBL/GenBank/DDBJ databases">
        <title>A genome reference for cultivated species of the human gut microbiota.</title>
        <authorList>
            <person name="Zou Y."/>
            <person name="Xue W."/>
            <person name="Luo G."/>
        </authorList>
    </citation>
    <scope>NUCLEOTIDE SEQUENCE [LARGE SCALE GENOMIC DNA]</scope>
    <source>
        <strain evidence="12 13">TF08-11</strain>
    </source>
</reference>
<comment type="similarity">
    <text evidence="2 9">Belongs to the ABC-2 integral membrane protein family.</text>
</comment>
<dbReference type="Pfam" id="PF01061">
    <property type="entry name" value="ABC2_membrane"/>
    <property type="match status" value="1"/>
</dbReference>
<evidence type="ECO:0000256" key="3">
    <source>
        <dbReference type="ARBA" id="ARBA00022448"/>
    </source>
</evidence>
<evidence type="ECO:0000256" key="4">
    <source>
        <dbReference type="ARBA" id="ARBA00022475"/>
    </source>
</evidence>
<feature type="transmembrane region" description="Helical" evidence="9">
    <location>
        <begin position="60"/>
        <end position="81"/>
    </location>
</feature>
<keyword evidence="6 9" id="KW-0812">Transmembrane</keyword>
<evidence type="ECO:0000256" key="1">
    <source>
        <dbReference type="ARBA" id="ARBA00004429"/>
    </source>
</evidence>
<dbReference type="GO" id="GO:0140359">
    <property type="term" value="F:ABC-type transporter activity"/>
    <property type="evidence" value="ECO:0007669"/>
    <property type="project" value="InterPro"/>
</dbReference>
<feature type="transmembrane region" description="Helical" evidence="9">
    <location>
        <begin position="110"/>
        <end position="133"/>
    </location>
</feature>
<dbReference type="InterPro" id="IPR013525">
    <property type="entry name" value="ABC2_TM"/>
</dbReference>
<dbReference type="GO" id="GO:0015920">
    <property type="term" value="P:lipopolysaccharide transport"/>
    <property type="evidence" value="ECO:0007669"/>
    <property type="project" value="TreeGrafter"/>
</dbReference>
<accession>A0A3E3E521</accession>
<proteinExistence type="inferred from homology"/>
<dbReference type="PANTHER" id="PTHR30413">
    <property type="entry name" value="INNER MEMBRANE TRANSPORT PERMEASE"/>
    <property type="match status" value="1"/>
</dbReference>
<evidence type="ECO:0000256" key="7">
    <source>
        <dbReference type="ARBA" id="ARBA00022989"/>
    </source>
</evidence>
<sequence length="261" mass="29999">MQVFKNIYEYRELLKTNIKKDIRGKYKGSFLGVLWSFLNPLLQVVVYWIVFPYLMRGTPIPNYLCYLVIGIIPWTFLTSVVSQGTPCIKNNAGIIKKVYFPREILPISQVLSSLINFFISCIIIIIFCVGTGAGISYHIIFLPIIAIIQTIFNLGINFLLSALNVYVQDIEYIVTFVINMAFYGTPILYSLETLNNAPSFLVKLVQLNPMTTIIEAYRNIFMYHEFPLLKPLLLVFILSIIILIFGYLVFKKLEKGFAEEM</sequence>
<keyword evidence="5" id="KW-0997">Cell inner membrane</keyword>
<dbReference type="Proteomes" id="UP000540014">
    <property type="component" value="Unassembled WGS sequence"/>
</dbReference>
<reference evidence="11 14" key="2">
    <citation type="submission" date="2020-04" db="EMBL/GenBank/DDBJ databases">
        <authorList>
            <person name="Hitch T.C.A."/>
            <person name="Wylensek D."/>
            <person name="Clavel T."/>
        </authorList>
    </citation>
    <scope>NUCLEOTIDE SEQUENCE [LARGE SCALE GENOMIC DNA]</scope>
    <source>
        <strain evidence="11 14">BSM-383-APC-22F</strain>
    </source>
</reference>
<evidence type="ECO:0000259" key="10">
    <source>
        <dbReference type="PROSITE" id="PS51012"/>
    </source>
</evidence>
<dbReference type="InterPro" id="IPR047817">
    <property type="entry name" value="ABC2_TM_bact-type"/>
</dbReference>
<evidence type="ECO:0000256" key="9">
    <source>
        <dbReference type="RuleBase" id="RU361157"/>
    </source>
</evidence>
<organism evidence="12 13">
    <name type="scientific">Faecalicoccus pleomorphus</name>
    <dbReference type="NCBI Taxonomy" id="1323"/>
    <lineage>
        <taxon>Bacteria</taxon>
        <taxon>Bacillati</taxon>
        <taxon>Bacillota</taxon>
        <taxon>Erysipelotrichia</taxon>
        <taxon>Erysipelotrichales</taxon>
        <taxon>Erysipelotrichaceae</taxon>
        <taxon>Faecalicoccus</taxon>
    </lineage>
</organism>
<evidence type="ECO:0000313" key="14">
    <source>
        <dbReference type="Proteomes" id="UP000540014"/>
    </source>
</evidence>
<feature type="transmembrane region" description="Helical" evidence="9">
    <location>
        <begin position="139"/>
        <end position="160"/>
    </location>
</feature>
<feature type="transmembrane region" description="Helical" evidence="9">
    <location>
        <begin position="172"/>
        <end position="191"/>
    </location>
</feature>
<dbReference type="EMBL" id="QUSK01000011">
    <property type="protein sequence ID" value="RGD76572.1"/>
    <property type="molecule type" value="Genomic_DNA"/>
</dbReference>
<keyword evidence="3 9" id="KW-0813">Transport</keyword>
<evidence type="ECO:0000256" key="6">
    <source>
        <dbReference type="ARBA" id="ARBA00022692"/>
    </source>
</evidence>
<dbReference type="PANTHER" id="PTHR30413:SF8">
    <property type="entry name" value="TRANSPORT PERMEASE PROTEIN"/>
    <property type="match status" value="1"/>
</dbReference>
<protein>
    <recommendedName>
        <fullName evidence="9">Transport permease protein</fullName>
    </recommendedName>
</protein>
<feature type="transmembrane region" description="Helical" evidence="9">
    <location>
        <begin position="30"/>
        <end position="54"/>
    </location>
</feature>
<evidence type="ECO:0000256" key="8">
    <source>
        <dbReference type="ARBA" id="ARBA00023136"/>
    </source>
</evidence>
<evidence type="ECO:0000313" key="12">
    <source>
        <dbReference type="EMBL" id="RGD76572.1"/>
    </source>
</evidence>
<keyword evidence="4 9" id="KW-1003">Cell membrane</keyword>
<feature type="domain" description="ABC transmembrane type-2" evidence="10">
    <location>
        <begin position="31"/>
        <end position="253"/>
    </location>
</feature>
<keyword evidence="8 9" id="KW-0472">Membrane</keyword>
<comment type="caution">
    <text evidence="12">The sequence shown here is derived from an EMBL/GenBank/DDBJ whole genome shotgun (WGS) entry which is preliminary data.</text>
</comment>
<name>A0A3E3E521_9FIRM</name>
<comment type="subcellular location">
    <subcellularLocation>
        <location evidence="1">Cell inner membrane</location>
        <topology evidence="1">Multi-pass membrane protein</topology>
    </subcellularLocation>
    <subcellularLocation>
        <location evidence="9">Cell membrane</location>
        <topology evidence="9">Multi-pass membrane protein</topology>
    </subcellularLocation>
</comment>
<evidence type="ECO:0000256" key="5">
    <source>
        <dbReference type="ARBA" id="ARBA00022519"/>
    </source>
</evidence>